<evidence type="ECO:0000313" key="2">
    <source>
        <dbReference type="Proteomes" id="UP000543005"/>
    </source>
</evidence>
<evidence type="ECO:0000313" key="1">
    <source>
        <dbReference type="EMBL" id="MBC2292940.1"/>
    </source>
</evidence>
<dbReference type="AlphaFoldDB" id="A0A842G907"/>
<proteinExistence type="predicted"/>
<dbReference type="Proteomes" id="UP000543005">
    <property type="component" value="Unassembled WGS sequence"/>
</dbReference>
<organism evidence="1 2">
    <name type="scientific">Listeria booriae</name>
    <dbReference type="NCBI Taxonomy" id="1552123"/>
    <lineage>
        <taxon>Bacteria</taxon>
        <taxon>Bacillati</taxon>
        <taxon>Bacillota</taxon>
        <taxon>Bacilli</taxon>
        <taxon>Bacillales</taxon>
        <taxon>Listeriaceae</taxon>
        <taxon>Listeria</taxon>
    </lineage>
</organism>
<comment type="caution">
    <text evidence="1">The sequence shown here is derived from an EMBL/GenBank/DDBJ whole genome shotgun (WGS) entry which is preliminary data.</text>
</comment>
<gene>
    <name evidence="1" type="ORF">HCC36_06805</name>
</gene>
<accession>A0A842G907</accession>
<name>A0A842G907_9LIST</name>
<sequence>MSSTNIHVVKTNGDVEFYAEVKNSFAGAMHIWNNLNTKYDFRDDFFSGFKKTWGNFNKDVYEDFEDVALGSTFDKVIVKKEEIPLLITAYEKYINEFDGSNLRLQIEIFKQIEQETNVIGIAWCQTSVSGDLWDFGYDEEKDEPIPYNINKGDSHWFLFDDINGKMEQARL</sequence>
<protein>
    <submittedName>
        <fullName evidence="1">Uncharacterized protein</fullName>
    </submittedName>
</protein>
<dbReference type="EMBL" id="JAARZT010000011">
    <property type="protein sequence ID" value="MBC2292940.1"/>
    <property type="molecule type" value="Genomic_DNA"/>
</dbReference>
<dbReference type="RefSeq" id="WP_185629035.1">
    <property type="nucleotide sequence ID" value="NZ_JAARZT010000011.1"/>
</dbReference>
<reference evidence="1 2" key="1">
    <citation type="submission" date="2020-03" db="EMBL/GenBank/DDBJ databases">
        <title>Soil Listeria distribution.</title>
        <authorList>
            <person name="Liao J."/>
            <person name="Wiedmann M."/>
        </authorList>
    </citation>
    <scope>NUCLEOTIDE SEQUENCE [LARGE SCALE GENOMIC DNA]</scope>
    <source>
        <strain evidence="1 2">FSL L7-0051</strain>
    </source>
</reference>